<name>A0ACB8T1E5_9AGAM</name>
<evidence type="ECO:0000313" key="2">
    <source>
        <dbReference type="Proteomes" id="UP000814140"/>
    </source>
</evidence>
<protein>
    <submittedName>
        <fullName evidence="1">Uncharacterized protein</fullName>
    </submittedName>
</protein>
<reference evidence="1" key="1">
    <citation type="submission" date="2021-03" db="EMBL/GenBank/DDBJ databases">
        <authorList>
            <consortium name="DOE Joint Genome Institute"/>
            <person name="Ahrendt S."/>
            <person name="Looney B.P."/>
            <person name="Miyauchi S."/>
            <person name="Morin E."/>
            <person name="Drula E."/>
            <person name="Courty P.E."/>
            <person name="Chicoki N."/>
            <person name="Fauchery L."/>
            <person name="Kohler A."/>
            <person name="Kuo A."/>
            <person name="Labutti K."/>
            <person name="Pangilinan J."/>
            <person name="Lipzen A."/>
            <person name="Riley R."/>
            <person name="Andreopoulos W."/>
            <person name="He G."/>
            <person name="Johnson J."/>
            <person name="Barry K.W."/>
            <person name="Grigoriev I.V."/>
            <person name="Nagy L."/>
            <person name="Hibbett D."/>
            <person name="Henrissat B."/>
            <person name="Matheny P.B."/>
            <person name="Labbe J."/>
            <person name="Martin F."/>
        </authorList>
    </citation>
    <scope>NUCLEOTIDE SEQUENCE</scope>
    <source>
        <strain evidence="1">HHB10654</strain>
    </source>
</reference>
<sequence length="96" mass="11533">MKELWTCIVIKPRMHIHRAEKALNRSYPLPITVEIDTLYSRNLRYRLLVLRTLDQMRSLLPSPHSELRGHEECILIFLFFSEKFPFWAQLRPLNSP</sequence>
<dbReference type="Proteomes" id="UP000814140">
    <property type="component" value="Unassembled WGS sequence"/>
</dbReference>
<dbReference type="EMBL" id="MU277206">
    <property type="protein sequence ID" value="KAI0062649.1"/>
    <property type="molecule type" value="Genomic_DNA"/>
</dbReference>
<reference evidence="1" key="2">
    <citation type="journal article" date="2022" name="New Phytol.">
        <title>Evolutionary transition to the ectomycorrhizal habit in the genomes of a hyperdiverse lineage of mushroom-forming fungi.</title>
        <authorList>
            <person name="Looney B."/>
            <person name="Miyauchi S."/>
            <person name="Morin E."/>
            <person name="Drula E."/>
            <person name="Courty P.E."/>
            <person name="Kohler A."/>
            <person name="Kuo A."/>
            <person name="LaButti K."/>
            <person name="Pangilinan J."/>
            <person name="Lipzen A."/>
            <person name="Riley R."/>
            <person name="Andreopoulos W."/>
            <person name="He G."/>
            <person name="Johnson J."/>
            <person name="Nolan M."/>
            <person name="Tritt A."/>
            <person name="Barry K.W."/>
            <person name="Grigoriev I.V."/>
            <person name="Nagy L.G."/>
            <person name="Hibbett D."/>
            <person name="Henrissat B."/>
            <person name="Matheny P.B."/>
            <person name="Labbe J."/>
            <person name="Martin F.M."/>
        </authorList>
    </citation>
    <scope>NUCLEOTIDE SEQUENCE</scope>
    <source>
        <strain evidence="1">HHB10654</strain>
    </source>
</reference>
<organism evidence="1 2">
    <name type="scientific">Artomyces pyxidatus</name>
    <dbReference type="NCBI Taxonomy" id="48021"/>
    <lineage>
        <taxon>Eukaryota</taxon>
        <taxon>Fungi</taxon>
        <taxon>Dikarya</taxon>
        <taxon>Basidiomycota</taxon>
        <taxon>Agaricomycotina</taxon>
        <taxon>Agaricomycetes</taxon>
        <taxon>Russulales</taxon>
        <taxon>Auriscalpiaceae</taxon>
        <taxon>Artomyces</taxon>
    </lineage>
</organism>
<accession>A0ACB8T1E5</accession>
<evidence type="ECO:0000313" key="1">
    <source>
        <dbReference type="EMBL" id="KAI0062649.1"/>
    </source>
</evidence>
<proteinExistence type="predicted"/>
<comment type="caution">
    <text evidence="1">The sequence shown here is derived from an EMBL/GenBank/DDBJ whole genome shotgun (WGS) entry which is preliminary data.</text>
</comment>
<keyword evidence="2" id="KW-1185">Reference proteome</keyword>
<gene>
    <name evidence="1" type="ORF">BV25DRAFT_592618</name>
</gene>